<keyword evidence="5" id="KW-0804">Transcription</keyword>
<dbReference type="PRINTS" id="PR00598">
    <property type="entry name" value="HTHMARR"/>
</dbReference>
<gene>
    <name evidence="8" type="ORF">Sdagh_17270</name>
</gene>
<sequence length="170" mass="18468">MPRPNRARPGSRTVRTPDAEPPASPQGSLLLDDQLCFALYAASRAVTARYRPLLDELGLTYPQYLVLLVLWERDSISVRDLGAALQLESSTLSPLLKRLEAGGLLRRERRADDERSVAIRLTGAGAALRDRAAAVPLAIGDAMGLTPEQDATAKHLLRLLTANVSGHERP</sequence>
<dbReference type="PROSITE" id="PS50995">
    <property type="entry name" value="HTH_MARR_2"/>
    <property type="match status" value="1"/>
</dbReference>
<accession>A0ABQ3PY94</accession>
<dbReference type="InterPro" id="IPR039422">
    <property type="entry name" value="MarR/SlyA-like"/>
</dbReference>
<proteinExistence type="predicted"/>
<dbReference type="Pfam" id="PF22381">
    <property type="entry name" value="Staph_reg_Sar_Rot"/>
    <property type="match status" value="1"/>
</dbReference>
<keyword evidence="3" id="KW-0805">Transcription regulation</keyword>
<dbReference type="InterPro" id="IPR055166">
    <property type="entry name" value="Transc_reg_Sar_Rot_HTH"/>
</dbReference>
<name>A0ABQ3PY94_9ACTN</name>
<evidence type="ECO:0000256" key="4">
    <source>
        <dbReference type="ARBA" id="ARBA00023125"/>
    </source>
</evidence>
<dbReference type="SUPFAM" id="SSF46785">
    <property type="entry name" value="Winged helix' DNA-binding domain"/>
    <property type="match status" value="1"/>
</dbReference>
<organism evidence="8 9">
    <name type="scientific">Streptomyces daghestanicus</name>
    <dbReference type="NCBI Taxonomy" id="66885"/>
    <lineage>
        <taxon>Bacteria</taxon>
        <taxon>Bacillati</taxon>
        <taxon>Actinomycetota</taxon>
        <taxon>Actinomycetes</taxon>
        <taxon>Kitasatosporales</taxon>
        <taxon>Streptomycetaceae</taxon>
        <taxon>Streptomyces</taxon>
    </lineage>
</organism>
<evidence type="ECO:0000313" key="9">
    <source>
        <dbReference type="Proteomes" id="UP001052655"/>
    </source>
</evidence>
<dbReference type="EMBL" id="BNDX01000007">
    <property type="protein sequence ID" value="GHI29997.1"/>
    <property type="molecule type" value="Genomic_DNA"/>
</dbReference>
<comment type="caution">
    <text evidence="8">The sequence shown here is derived from an EMBL/GenBank/DDBJ whole genome shotgun (WGS) entry which is preliminary data.</text>
</comment>
<evidence type="ECO:0000256" key="5">
    <source>
        <dbReference type="ARBA" id="ARBA00023163"/>
    </source>
</evidence>
<evidence type="ECO:0000256" key="2">
    <source>
        <dbReference type="ARBA" id="ARBA00022490"/>
    </source>
</evidence>
<dbReference type="Gene3D" id="1.10.10.10">
    <property type="entry name" value="Winged helix-like DNA-binding domain superfamily/Winged helix DNA-binding domain"/>
    <property type="match status" value="1"/>
</dbReference>
<dbReference type="SMART" id="SM00347">
    <property type="entry name" value="HTH_MARR"/>
    <property type="match status" value="1"/>
</dbReference>
<dbReference type="Proteomes" id="UP001052655">
    <property type="component" value="Unassembled WGS sequence"/>
</dbReference>
<feature type="domain" description="HTH marR-type" evidence="7">
    <location>
        <begin position="32"/>
        <end position="162"/>
    </location>
</feature>
<dbReference type="PANTHER" id="PTHR33164:SF5">
    <property type="entry name" value="ORGANIC HYDROPEROXIDE RESISTANCE TRANSCRIPTIONAL REGULATOR"/>
    <property type="match status" value="1"/>
</dbReference>
<keyword evidence="4" id="KW-0238">DNA-binding</keyword>
<evidence type="ECO:0000256" key="6">
    <source>
        <dbReference type="SAM" id="MobiDB-lite"/>
    </source>
</evidence>
<comment type="subcellular location">
    <subcellularLocation>
        <location evidence="1">Cytoplasm</location>
    </subcellularLocation>
</comment>
<reference evidence="8" key="1">
    <citation type="submission" date="2024-05" db="EMBL/GenBank/DDBJ databases">
        <title>Whole genome shotgun sequence of Streptomyces daghestanicus NBRC 12762.</title>
        <authorList>
            <person name="Komaki H."/>
            <person name="Tamura T."/>
        </authorList>
    </citation>
    <scope>NUCLEOTIDE SEQUENCE</scope>
    <source>
        <strain evidence="8">NBRC 12762</strain>
    </source>
</reference>
<keyword evidence="9" id="KW-1185">Reference proteome</keyword>
<evidence type="ECO:0000256" key="1">
    <source>
        <dbReference type="ARBA" id="ARBA00004496"/>
    </source>
</evidence>
<keyword evidence="2" id="KW-0963">Cytoplasm</keyword>
<evidence type="ECO:0000259" key="7">
    <source>
        <dbReference type="PROSITE" id="PS50995"/>
    </source>
</evidence>
<evidence type="ECO:0000313" key="8">
    <source>
        <dbReference type="EMBL" id="GHI29997.1"/>
    </source>
</evidence>
<evidence type="ECO:0000256" key="3">
    <source>
        <dbReference type="ARBA" id="ARBA00023015"/>
    </source>
</evidence>
<protein>
    <submittedName>
        <fullName evidence="8">MarR family transcriptional regulator</fullName>
    </submittedName>
</protein>
<dbReference type="InterPro" id="IPR036390">
    <property type="entry name" value="WH_DNA-bd_sf"/>
</dbReference>
<feature type="region of interest" description="Disordered" evidence="6">
    <location>
        <begin position="1"/>
        <end position="26"/>
    </location>
</feature>
<dbReference type="InterPro" id="IPR000835">
    <property type="entry name" value="HTH_MarR-typ"/>
</dbReference>
<dbReference type="InterPro" id="IPR036388">
    <property type="entry name" value="WH-like_DNA-bd_sf"/>
</dbReference>
<dbReference type="PANTHER" id="PTHR33164">
    <property type="entry name" value="TRANSCRIPTIONAL REGULATOR, MARR FAMILY"/>
    <property type="match status" value="1"/>
</dbReference>